<keyword evidence="7" id="KW-0411">Iron-sulfur</keyword>
<dbReference type="OrthoDB" id="2279155at2759"/>
<dbReference type="CDD" id="cd01580">
    <property type="entry name" value="AcnA_IRP_Swivel"/>
    <property type="match status" value="1"/>
</dbReference>
<evidence type="ECO:0000313" key="13">
    <source>
        <dbReference type="Proteomes" id="UP000440578"/>
    </source>
</evidence>
<dbReference type="GO" id="GO:0003994">
    <property type="term" value="F:aconitate hydratase activity"/>
    <property type="evidence" value="ECO:0007669"/>
    <property type="project" value="UniProtKB-EC"/>
</dbReference>
<dbReference type="InterPro" id="IPR001030">
    <property type="entry name" value="Acoase/IPM_deHydtase_lsu_aba"/>
</dbReference>
<dbReference type="Gene3D" id="3.20.19.10">
    <property type="entry name" value="Aconitase, domain 4"/>
    <property type="match status" value="1"/>
</dbReference>
<dbReference type="Proteomes" id="UP000440578">
    <property type="component" value="Unassembled WGS sequence"/>
</dbReference>
<evidence type="ECO:0000256" key="9">
    <source>
        <dbReference type="ARBA" id="ARBA00023501"/>
    </source>
</evidence>
<keyword evidence="6" id="KW-0408">Iron</keyword>
<dbReference type="FunFam" id="3.30.499.10:FF:000005">
    <property type="entry name" value="cytoplasmic aconitate hydratase"/>
    <property type="match status" value="1"/>
</dbReference>
<evidence type="ECO:0000259" key="11">
    <source>
        <dbReference type="Pfam" id="PF00694"/>
    </source>
</evidence>
<evidence type="ECO:0000313" key="12">
    <source>
        <dbReference type="EMBL" id="KAF0290562.1"/>
    </source>
</evidence>
<keyword evidence="5" id="KW-0479">Metal-binding</keyword>
<dbReference type="InterPro" id="IPR018136">
    <property type="entry name" value="Aconitase_4Fe-4S_BS"/>
</dbReference>
<dbReference type="Gene3D" id="6.10.190.10">
    <property type="match status" value="1"/>
</dbReference>
<comment type="catalytic activity">
    <reaction evidence="9">
        <text>citrate = D-threo-isocitrate</text>
        <dbReference type="Rhea" id="RHEA:10336"/>
        <dbReference type="ChEBI" id="CHEBI:15562"/>
        <dbReference type="ChEBI" id="CHEBI:16947"/>
        <dbReference type="EC" id="4.2.1.3"/>
    </reaction>
</comment>
<dbReference type="Pfam" id="PF00694">
    <property type="entry name" value="Aconitase_C"/>
    <property type="match status" value="1"/>
</dbReference>
<evidence type="ECO:0000256" key="4">
    <source>
        <dbReference type="ARBA" id="ARBA00022485"/>
    </source>
</evidence>
<dbReference type="NCBIfam" id="NF009520">
    <property type="entry name" value="PRK12881.1"/>
    <property type="match status" value="1"/>
</dbReference>
<reference evidence="12 13" key="1">
    <citation type="submission" date="2019-07" db="EMBL/GenBank/DDBJ databases">
        <title>Draft genome assembly of a fouling barnacle, Amphibalanus amphitrite (Darwin, 1854): The first reference genome for Thecostraca.</title>
        <authorList>
            <person name="Kim W."/>
        </authorList>
    </citation>
    <scope>NUCLEOTIDE SEQUENCE [LARGE SCALE GENOMIC DNA]</scope>
    <source>
        <strain evidence="12">SNU_AA5</strain>
        <tissue evidence="12">Soma without cirri and trophi</tissue>
    </source>
</reference>
<comment type="similarity">
    <text evidence="2">Belongs to the aconitase/IPM isomerase family.</text>
</comment>
<dbReference type="Pfam" id="PF00330">
    <property type="entry name" value="Aconitase"/>
    <property type="match status" value="1"/>
</dbReference>
<accession>A0A6A4VJC7</accession>
<evidence type="ECO:0000256" key="7">
    <source>
        <dbReference type="ARBA" id="ARBA00023014"/>
    </source>
</evidence>
<feature type="domain" description="Aconitase A/isopropylmalate dehydratase small subunit swivel" evidence="11">
    <location>
        <begin position="719"/>
        <end position="845"/>
    </location>
</feature>
<dbReference type="FunFam" id="3.20.19.10:FF:000001">
    <property type="entry name" value="Aconitate hydratase"/>
    <property type="match status" value="1"/>
</dbReference>
<dbReference type="InterPro" id="IPR015928">
    <property type="entry name" value="Aconitase/3IPM_dehydase_swvl"/>
</dbReference>
<dbReference type="Gene3D" id="3.30.499.10">
    <property type="entry name" value="Aconitase, domain 3"/>
    <property type="match status" value="3"/>
</dbReference>
<dbReference type="PROSITE" id="PS01244">
    <property type="entry name" value="ACONITASE_2"/>
    <property type="match status" value="1"/>
</dbReference>
<name>A0A6A4VJC7_AMPAM</name>
<comment type="caution">
    <text evidence="12">The sequence shown here is derived from an EMBL/GenBank/DDBJ whole genome shotgun (WGS) entry which is preliminary data.</text>
</comment>
<evidence type="ECO:0000256" key="2">
    <source>
        <dbReference type="ARBA" id="ARBA00007185"/>
    </source>
</evidence>
<dbReference type="PANTHER" id="PTHR11670">
    <property type="entry name" value="ACONITASE/IRON-RESPONSIVE ELEMENT FAMILY MEMBER"/>
    <property type="match status" value="1"/>
</dbReference>
<feature type="domain" description="Aconitase/3-isopropylmalate dehydratase large subunit alpha/beta/alpha" evidence="10">
    <location>
        <begin position="120"/>
        <end position="590"/>
    </location>
</feature>
<dbReference type="GO" id="GO:0051539">
    <property type="term" value="F:4 iron, 4 sulfur cluster binding"/>
    <property type="evidence" value="ECO:0007669"/>
    <property type="project" value="UniProtKB-KW"/>
</dbReference>
<gene>
    <name evidence="12" type="primary">ACO1_0</name>
    <name evidence="12" type="ORF">FJT64_011271</name>
</gene>
<dbReference type="PROSITE" id="PS00450">
    <property type="entry name" value="ACONITASE_1"/>
    <property type="match status" value="1"/>
</dbReference>
<dbReference type="InterPro" id="IPR015931">
    <property type="entry name" value="Acnase/IPM_dHydase_lsu_aba_1/3"/>
</dbReference>
<dbReference type="SUPFAM" id="SSF53732">
    <property type="entry name" value="Aconitase iron-sulfur domain"/>
    <property type="match status" value="1"/>
</dbReference>
<dbReference type="AlphaFoldDB" id="A0A6A4VJC7"/>
<dbReference type="InterPro" id="IPR006249">
    <property type="entry name" value="Aconitase/IRP2"/>
</dbReference>
<evidence type="ECO:0000256" key="3">
    <source>
        <dbReference type="ARBA" id="ARBA00012926"/>
    </source>
</evidence>
<dbReference type="EMBL" id="VIIS01001946">
    <property type="protein sequence ID" value="KAF0290562.1"/>
    <property type="molecule type" value="Genomic_DNA"/>
</dbReference>
<proteinExistence type="inferred from homology"/>
<evidence type="ECO:0000256" key="1">
    <source>
        <dbReference type="ARBA" id="ARBA00001966"/>
    </source>
</evidence>
<dbReference type="InterPro" id="IPR036008">
    <property type="entry name" value="Aconitase_4Fe-4S_dom"/>
</dbReference>
<dbReference type="PRINTS" id="PR00415">
    <property type="entry name" value="ACONITASE"/>
</dbReference>
<keyword evidence="13" id="KW-1185">Reference proteome</keyword>
<evidence type="ECO:0000259" key="10">
    <source>
        <dbReference type="Pfam" id="PF00330"/>
    </source>
</evidence>
<keyword evidence="4" id="KW-0004">4Fe-4S</keyword>
<dbReference type="EC" id="4.2.1.3" evidence="3"/>
<protein>
    <recommendedName>
        <fullName evidence="3">aconitate hydratase</fullName>
        <ecNumber evidence="3">4.2.1.3</ecNumber>
    </recommendedName>
</protein>
<dbReference type="InterPro" id="IPR044137">
    <property type="entry name" value="AcnA_IRP_Swivel"/>
</dbReference>
<dbReference type="NCBIfam" id="NF006757">
    <property type="entry name" value="PRK09277.1"/>
    <property type="match status" value="1"/>
</dbReference>
<keyword evidence="8" id="KW-0456">Lyase</keyword>
<dbReference type="GO" id="GO:0046872">
    <property type="term" value="F:metal ion binding"/>
    <property type="evidence" value="ECO:0007669"/>
    <property type="project" value="UniProtKB-KW"/>
</dbReference>
<sequence length="914" mass="99052">MENLSAPHPYQHLERELVVDGATFRYFDLAGLNDPRCERLPFSVRVLLEAAVRCCDGVQLQRADVEALLDWRRLTDAGQPVHVPFKPGRVILQDFTGVPAVVDLAAMREAVRDLGGDPARWGSRAFANMRVVPPGSGIVHQVNLEYLARVVFDTDGLLRPDSLVGTDSHTTMINGLGVLGWGVGGLEAEAALLGQPVTLRLAEVVGYRITGQVNPLATATDIVLTITKHLRQVGVAGKFVEFFGPGVSQLSIADRATISNMCPEYGATVGFFPVDERSLDYLVQTGRDAGRVAVMRAYLSAAGLLRDYSAADQDPAFSQVVELDLATVVPSVSGPKRPHDRVAASQLRNDFIRCLSAEVRRAVRDDFIRCLSAEVRRAVRDDFIRCLSAEVRRAVRDDFIRCLSAEVRRAVRDDFIRCLSAEVSYKGFGVPAERLEARCDIQFEGATYSLGHGSVVIAAITSCTNTSNPSVMLGAGILAKKAVERGLSVPPWIKTSLSPGSGVVTHYLQDSGVLPFLQRLGFGIVGYGCMTCIGNSGPLPRPVVDAIEQCNLVCCGVLSGNRNFEGRVHPHVHANYLASPPLVIAYALAGRVDIDFETTPIGTSPDGEPVYLRDIWPTREEIHQLESKSVIPAIFADVYSKITKGNASWNALEVPDSATFQWSDRSTYIQMPTFLQGMTRDPPAVRGIEAARALLVLGDAVTTDHISPAGSIARTSPAARYLIEMGLTPRQFNSYGSRRGNEAVMVRGTFANIRLANGLLAAPGPRTAHLPSGAVLDVFDAAQRYRRDGTPLIVLAGAEYGCGSSRDWAAKGPALLGVRAVLAVSFDRVHRSNLVSMGVLPLQFLPGQSAKQLGLSGRETFSIALPSDLAPRSTVTVTTDDGRSFPMTARLETQTEISWYRHGGLLRYMVRQLL</sequence>
<dbReference type="SUPFAM" id="SSF52016">
    <property type="entry name" value="LeuD/IlvD-like"/>
    <property type="match status" value="1"/>
</dbReference>
<evidence type="ECO:0000256" key="8">
    <source>
        <dbReference type="ARBA" id="ARBA00023239"/>
    </source>
</evidence>
<evidence type="ECO:0000256" key="5">
    <source>
        <dbReference type="ARBA" id="ARBA00022723"/>
    </source>
</evidence>
<dbReference type="InterPro" id="IPR000573">
    <property type="entry name" value="AconitaseA/IPMdHydase_ssu_swvl"/>
</dbReference>
<comment type="cofactor">
    <cofactor evidence="1">
        <name>[4Fe-4S] cluster</name>
        <dbReference type="ChEBI" id="CHEBI:49883"/>
    </cofactor>
</comment>
<organism evidence="12 13">
    <name type="scientific">Amphibalanus amphitrite</name>
    <name type="common">Striped barnacle</name>
    <name type="synonym">Balanus amphitrite</name>
    <dbReference type="NCBI Taxonomy" id="1232801"/>
    <lineage>
        <taxon>Eukaryota</taxon>
        <taxon>Metazoa</taxon>
        <taxon>Ecdysozoa</taxon>
        <taxon>Arthropoda</taxon>
        <taxon>Crustacea</taxon>
        <taxon>Multicrustacea</taxon>
        <taxon>Cirripedia</taxon>
        <taxon>Thoracica</taxon>
        <taxon>Thoracicalcarea</taxon>
        <taxon>Balanomorpha</taxon>
        <taxon>Balanoidea</taxon>
        <taxon>Balanidae</taxon>
        <taxon>Amphibalaninae</taxon>
        <taxon>Amphibalanus</taxon>
    </lineage>
</organism>
<evidence type="ECO:0000256" key="6">
    <source>
        <dbReference type="ARBA" id="ARBA00023004"/>
    </source>
</evidence>